<dbReference type="AlphaFoldDB" id="A0A4U0RG69"/>
<keyword evidence="2" id="KW-1185">Reference proteome</keyword>
<evidence type="ECO:0000313" key="2">
    <source>
        <dbReference type="Proteomes" id="UP000305778"/>
    </source>
</evidence>
<dbReference type="EMBL" id="SUMC01000216">
    <property type="protein sequence ID" value="TJZ94513.1"/>
    <property type="molecule type" value="Genomic_DNA"/>
</dbReference>
<protein>
    <submittedName>
        <fullName evidence="1">Uncharacterized protein</fullName>
    </submittedName>
</protein>
<dbReference type="RefSeq" id="WP_136731417.1">
    <property type="nucleotide sequence ID" value="NZ_SUMC01000216.1"/>
</dbReference>
<proteinExistence type="predicted"/>
<reference evidence="1 2" key="1">
    <citation type="submission" date="2019-04" db="EMBL/GenBank/DDBJ databases">
        <title>Streptomyces oryziradicis sp. nov., a novel actinomycete isolated from rhizosphere soil of rice (Oryza sativa L.).</title>
        <authorList>
            <person name="Li C."/>
        </authorList>
    </citation>
    <scope>NUCLEOTIDE SEQUENCE [LARGE SCALE GENOMIC DNA]</scope>
    <source>
        <strain evidence="1 2">NEAU-C40</strain>
    </source>
</reference>
<evidence type="ECO:0000313" key="1">
    <source>
        <dbReference type="EMBL" id="TJZ94513.1"/>
    </source>
</evidence>
<name>A0A4U0RG69_9ACTN</name>
<sequence>MSDYATPVATRRHTVWHRLQPAGLHPLLADGASLALDGADQLHRPLARLAEDLERTFRTDVRARNVRRRVLALPRFSAR</sequence>
<dbReference type="Proteomes" id="UP000305778">
    <property type="component" value="Unassembled WGS sequence"/>
</dbReference>
<organism evidence="1 2">
    <name type="scientific">Actinacidiphila oryziradicis</name>
    <dbReference type="NCBI Taxonomy" id="2571141"/>
    <lineage>
        <taxon>Bacteria</taxon>
        <taxon>Bacillati</taxon>
        <taxon>Actinomycetota</taxon>
        <taxon>Actinomycetes</taxon>
        <taxon>Kitasatosporales</taxon>
        <taxon>Streptomycetaceae</taxon>
        <taxon>Actinacidiphila</taxon>
    </lineage>
</organism>
<gene>
    <name evidence="1" type="ORF">FCI23_53545</name>
</gene>
<comment type="caution">
    <text evidence="1">The sequence shown here is derived from an EMBL/GenBank/DDBJ whole genome shotgun (WGS) entry which is preliminary data.</text>
</comment>
<accession>A0A4U0RG69</accession>